<dbReference type="EMBL" id="JAEKNN010000030">
    <property type="protein sequence ID" value="MBJ7609124.1"/>
    <property type="molecule type" value="Genomic_DNA"/>
</dbReference>
<comment type="similarity">
    <text evidence="4 12">Belongs to the TrpB family.</text>
</comment>
<comment type="caution">
    <text evidence="14">The sequence shown here is derived from an EMBL/GenBank/DDBJ whole genome shotgun (WGS) entry which is preliminary data.</text>
</comment>
<dbReference type="Gene3D" id="3.40.50.1100">
    <property type="match status" value="2"/>
</dbReference>
<evidence type="ECO:0000256" key="8">
    <source>
        <dbReference type="ARBA" id="ARBA00022898"/>
    </source>
</evidence>
<dbReference type="EC" id="4.2.1.20" evidence="12"/>
<evidence type="ECO:0000313" key="15">
    <source>
        <dbReference type="Proteomes" id="UP000614410"/>
    </source>
</evidence>
<name>A0A934KMF9_9BACT</name>
<comment type="subunit">
    <text evidence="5 12">Tetramer of two alpha and two beta chains.</text>
</comment>
<evidence type="ECO:0000259" key="13">
    <source>
        <dbReference type="Pfam" id="PF00291"/>
    </source>
</evidence>
<dbReference type="InterPro" id="IPR023026">
    <property type="entry name" value="Trp_synth_beta/beta-like"/>
</dbReference>
<feature type="modified residue" description="N6-(pyridoxal phosphate)lysine" evidence="12">
    <location>
        <position position="92"/>
    </location>
</feature>
<keyword evidence="9 12" id="KW-0057">Aromatic amino acid biosynthesis</keyword>
<keyword evidence="7 12" id="KW-0822">Tryptophan biosynthesis</keyword>
<evidence type="ECO:0000256" key="7">
    <source>
        <dbReference type="ARBA" id="ARBA00022822"/>
    </source>
</evidence>
<dbReference type="GO" id="GO:0004834">
    <property type="term" value="F:tryptophan synthase activity"/>
    <property type="evidence" value="ECO:0007669"/>
    <property type="project" value="UniProtKB-UniRule"/>
</dbReference>
<keyword evidence="8 12" id="KW-0663">Pyridoxal phosphate</keyword>
<dbReference type="PROSITE" id="PS00168">
    <property type="entry name" value="TRP_SYNTHASE_BETA"/>
    <property type="match status" value="1"/>
</dbReference>
<organism evidence="14 15">
    <name type="scientific">Candidatus Amunia macphersoniae</name>
    <dbReference type="NCBI Taxonomy" id="3127014"/>
    <lineage>
        <taxon>Bacteria</taxon>
        <taxon>Bacillati</taxon>
        <taxon>Candidatus Dormiibacterota</taxon>
        <taxon>Candidatus Dormibacteria</taxon>
        <taxon>Candidatus Aeolococcales</taxon>
        <taxon>Candidatus Aeolococcaceae</taxon>
        <taxon>Candidatus Amunia</taxon>
    </lineage>
</organism>
<feature type="domain" description="Tryptophan synthase beta chain-like PALP" evidence="13">
    <location>
        <begin position="57"/>
        <end position="382"/>
    </location>
</feature>
<dbReference type="SUPFAM" id="SSF53686">
    <property type="entry name" value="Tryptophan synthase beta subunit-like PLP-dependent enzymes"/>
    <property type="match status" value="1"/>
</dbReference>
<dbReference type="PIRSF" id="PIRSF001413">
    <property type="entry name" value="Trp_syn_beta"/>
    <property type="match status" value="1"/>
</dbReference>
<evidence type="ECO:0000256" key="3">
    <source>
        <dbReference type="ARBA" id="ARBA00004733"/>
    </source>
</evidence>
<comment type="pathway">
    <text evidence="3 12">Amino-acid biosynthesis; L-tryptophan biosynthesis; L-tryptophan from chorismate: step 5/5.</text>
</comment>
<evidence type="ECO:0000256" key="11">
    <source>
        <dbReference type="ARBA" id="ARBA00049047"/>
    </source>
</evidence>
<dbReference type="CDD" id="cd06446">
    <property type="entry name" value="Trp-synth_B"/>
    <property type="match status" value="1"/>
</dbReference>
<dbReference type="GO" id="GO:0005737">
    <property type="term" value="C:cytoplasm"/>
    <property type="evidence" value="ECO:0007669"/>
    <property type="project" value="TreeGrafter"/>
</dbReference>
<evidence type="ECO:0000313" key="14">
    <source>
        <dbReference type="EMBL" id="MBJ7609124.1"/>
    </source>
</evidence>
<dbReference type="InterPro" id="IPR001926">
    <property type="entry name" value="TrpB-like_PALP"/>
</dbReference>
<reference evidence="14 15" key="1">
    <citation type="submission" date="2020-10" db="EMBL/GenBank/DDBJ databases">
        <title>Ca. Dormibacterota MAGs.</title>
        <authorList>
            <person name="Montgomery K."/>
        </authorList>
    </citation>
    <scope>NUCLEOTIDE SEQUENCE [LARGE SCALE GENOMIC DNA]</scope>
    <source>
        <strain evidence="14">Mitchell_Peninsula_5</strain>
    </source>
</reference>
<accession>A0A934KMF9</accession>
<dbReference type="InterPro" id="IPR006654">
    <property type="entry name" value="Trp_synth_beta"/>
</dbReference>
<evidence type="ECO:0000256" key="12">
    <source>
        <dbReference type="HAMAP-Rule" id="MF_00133"/>
    </source>
</evidence>
<comment type="catalytic activity">
    <reaction evidence="11 12">
        <text>(1S,2R)-1-C-(indol-3-yl)glycerol 3-phosphate + L-serine = D-glyceraldehyde 3-phosphate + L-tryptophan + H2O</text>
        <dbReference type="Rhea" id="RHEA:10532"/>
        <dbReference type="ChEBI" id="CHEBI:15377"/>
        <dbReference type="ChEBI" id="CHEBI:33384"/>
        <dbReference type="ChEBI" id="CHEBI:57912"/>
        <dbReference type="ChEBI" id="CHEBI:58866"/>
        <dbReference type="ChEBI" id="CHEBI:59776"/>
        <dbReference type="EC" id="4.2.1.20"/>
    </reaction>
</comment>
<evidence type="ECO:0000256" key="10">
    <source>
        <dbReference type="ARBA" id="ARBA00023239"/>
    </source>
</evidence>
<evidence type="ECO:0000256" key="5">
    <source>
        <dbReference type="ARBA" id="ARBA00011270"/>
    </source>
</evidence>
<dbReference type="PANTHER" id="PTHR48077:SF3">
    <property type="entry name" value="TRYPTOPHAN SYNTHASE"/>
    <property type="match status" value="1"/>
</dbReference>
<keyword evidence="10 12" id="KW-0456">Lyase</keyword>
<evidence type="ECO:0000256" key="4">
    <source>
        <dbReference type="ARBA" id="ARBA00009982"/>
    </source>
</evidence>
<dbReference type="InterPro" id="IPR006653">
    <property type="entry name" value="Trp_synth_b_CS"/>
</dbReference>
<protein>
    <recommendedName>
        <fullName evidence="12">Tryptophan synthase beta chain</fullName>
        <ecNumber evidence="12">4.2.1.20</ecNumber>
    </recommendedName>
</protein>
<dbReference type="HAMAP" id="MF_00133">
    <property type="entry name" value="Trp_synth_beta"/>
    <property type="match status" value="1"/>
</dbReference>
<comment type="function">
    <text evidence="2 12">The beta subunit is responsible for the synthesis of L-tryptophan from indole and L-serine.</text>
</comment>
<dbReference type="NCBIfam" id="TIGR00263">
    <property type="entry name" value="trpB"/>
    <property type="match status" value="1"/>
</dbReference>
<comment type="cofactor">
    <cofactor evidence="1 12">
        <name>pyridoxal 5'-phosphate</name>
        <dbReference type="ChEBI" id="CHEBI:597326"/>
    </cofactor>
</comment>
<gene>
    <name evidence="12 14" type="primary">trpB</name>
    <name evidence="14" type="ORF">JF887_06795</name>
</gene>
<evidence type="ECO:0000256" key="9">
    <source>
        <dbReference type="ARBA" id="ARBA00023141"/>
    </source>
</evidence>
<dbReference type="Proteomes" id="UP000614410">
    <property type="component" value="Unassembled WGS sequence"/>
</dbReference>
<evidence type="ECO:0000256" key="2">
    <source>
        <dbReference type="ARBA" id="ARBA00002786"/>
    </source>
</evidence>
<evidence type="ECO:0000256" key="6">
    <source>
        <dbReference type="ARBA" id="ARBA00022605"/>
    </source>
</evidence>
<dbReference type="FunFam" id="3.40.50.1100:FF:000001">
    <property type="entry name" value="Tryptophan synthase beta chain"/>
    <property type="match status" value="1"/>
</dbReference>
<dbReference type="InterPro" id="IPR036052">
    <property type="entry name" value="TrpB-like_PALP_sf"/>
</dbReference>
<evidence type="ECO:0000256" key="1">
    <source>
        <dbReference type="ARBA" id="ARBA00001933"/>
    </source>
</evidence>
<sequence length="399" mass="42270">MSATLEATAPGRFGEYGGAYVPETVVPALNELEHEIPVAMADPLFLEELRGWLTDSAGRPTPMTYAGRLTQRVGGAQIWLKREDLLHTGAHKINNAIGQVLLARRMGKTRIVAETGAGQHGVATATACAALGLRCVVYMGAEDMRRQALNVYKMRLMGAEVREVTTGSQTLTDATAAAIRDWVANVRDTHFVIGSAIGPHPYPVLVRDLQRVIGDEARADGLERWKQLPDVVVACVGGGSNAIGMFTAFIGDADVRLVGAEAAGEGLVCGRNAASLSIGTPGTLHGTLTYLLQDGHGQILPTHSVSAGLDYPGVGPEHAFLKDSRRVEYLAISDGDCLDALKQLCQLEGILPALESSHAVAAAMTQAAGRRPDEIVLVCLSGRGDKDIDTIRARVPELG</sequence>
<dbReference type="AlphaFoldDB" id="A0A934KMF9"/>
<proteinExistence type="inferred from homology"/>
<keyword evidence="6 12" id="KW-0028">Amino-acid biosynthesis</keyword>
<dbReference type="PANTHER" id="PTHR48077">
    <property type="entry name" value="TRYPTOPHAN SYNTHASE-RELATED"/>
    <property type="match status" value="1"/>
</dbReference>
<dbReference type="Pfam" id="PF00291">
    <property type="entry name" value="PALP"/>
    <property type="match status" value="1"/>
</dbReference>
<dbReference type="FunFam" id="3.40.50.1100:FF:000004">
    <property type="entry name" value="Tryptophan synthase beta chain"/>
    <property type="match status" value="1"/>
</dbReference>